<keyword evidence="1" id="KW-0472">Membrane</keyword>
<evidence type="ECO:0000313" key="3">
    <source>
        <dbReference type="Proteomes" id="UP000224854"/>
    </source>
</evidence>
<dbReference type="EMBL" id="NJEU01001622">
    <property type="protein sequence ID" value="PHH63199.1"/>
    <property type="molecule type" value="Genomic_DNA"/>
</dbReference>
<name>A0A2C5X9L2_9HYPO</name>
<feature type="transmembrane region" description="Helical" evidence="1">
    <location>
        <begin position="12"/>
        <end position="35"/>
    </location>
</feature>
<feature type="transmembrane region" description="Helical" evidence="1">
    <location>
        <begin position="308"/>
        <end position="332"/>
    </location>
</feature>
<sequence length="356" mass="39572">MALPTPLYLFRAFSALGFFTQWIKMMLNGSFLAMLRAFLHASFPSGTPVKTLWTGFPPLDWFLGLLVVFFGSVNHIDDLPDRGPILMLLDLIFTLSVFNLMSLVEDRRNRKTGPLRGPAFWQFVWNWGGAASVLPVYTHLYLTRRSRTSPLVESKQAQALPLSAIWIILISLPAIVPSLMGWSTLQVQNSIAIWFLAPLTLSLFQDACASVLPSDLFPSPVTLAYYIIGATSATVHMTVAYWAYADAQVSWTRIYWPDDAAVRPGPTHLTEGSMLFMQWDHVLVYLVVSAMALYMLAGDQSGGKQRHWLASMLFFMAMTVVAGPGASLAWLLCRREGEMAAAAAAVKQERQAVCLK</sequence>
<accession>A0A2C5X9L2</accession>
<evidence type="ECO:0000313" key="2">
    <source>
        <dbReference type="EMBL" id="PHH63199.1"/>
    </source>
</evidence>
<protein>
    <submittedName>
        <fullName evidence="2">Uncharacterized protein</fullName>
    </submittedName>
</protein>
<keyword evidence="1" id="KW-0812">Transmembrane</keyword>
<feature type="transmembrane region" description="Helical" evidence="1">
    <location>
        <begin position="85"/>
        <end position="104"/>
    </location>
</feature>
<feature type="transmembrane region" description="Helical" evidence="1">
    <location>
        <begin position="124"/>
        <end position="142"/>
    </location>
</feature>
<gene>
    <name evidence="2" type="ORF">CDD82_1924</name>
</gene>
<feature type="transmembrane region" description="Helical" evidence="1">
    <location>
        <begin position="163"/>
        <end position="185"/>
    </location>
</feature>
<dbReference type="AlphaFoldDB" id="A0A2C5X9L2"/>
<dbReference type="Proteomes" id="UP000224854">
    <property type="component" value="Unassembled WGS sequence"/>
</dbReference>
<feature type="transmembrane region" description="Helical" evidence="1">
    <location>
        <begin position="276"/>
        <end position="296"/>
    </location>
</feature>
<feature type="transmembrane region" description="Helical" evidence="1">
    <location>
        <begin position="191"/>
        <end position="212"/>
    </location>
</feature>
<comment type="caution">
    <text evidence="2">The sequence shown here is derived from an EMBL/GenBank/DDBJ whole genome shotgun (WGS) entry which is preliminary data.</text>
</comment>
<feature type="transmembrane region" description="Helical" evidence="1">
    <location>
        <begin position="55"/>
        <end position="73"/>
    </location>
</feature>
<dbReference type="OrthoDB" id="72269at2759"/>
<organism evidence="2 3">
    <name type="scientific">Ophiocordyceps australis</name>
    <dbReference type="NCBI Taxonomy" id="1399860"/>
    <lineage>
        <taxon>Eukaryota</taxon>
        <taxon>Fungi</taxon>
        <taxon>Dikarya</taxon>
        <taxon>Ascomycota</taxon>
        <taxon>Pezizomycotina</taxon>
        <taxon>Sordariomycetes</taxon>
        <taxon>Hypocreomycetidae</taxon>
        <taxon>Hypocreales</taxon>
        <taxon>Ophiocordycipitaceae</taxon>
        <taxon>Ophiocordyceps</taxon>
    </lineage>
</organism>
<keyword evidence="1" id="KW-1133">Transmembrane helix</keyword>
<feature type="transmembrane region" description="Helical" evidence="1">
    <location>
        <begin position="224"/>
        <end position="244"/>
    </location>
</feature>
<proteinExistence type="predicted"/>
<reference evidence="2 3" key="1">
    <citation type="submission" date="2017-06" db="EMBL/GenBank/DDBJ databases">
        <title>Ant-infecting Ophiocordyceps genomes reveal a high diversity of potential behavioral manipulation genes and a possible major role for enterotoxins.</title>
        <authorList>
            <person name="De Bekker C."/>
            <person name="Evans H.C."/>
            <person name="Brachmann A."/>
            <person name="Hughes D.P."/>
        </authorList>
    </citation>
    <scope>NUCLEOTIDE SEQUENCE [LARGE SCALE GENOMIC DNA]</scope>
    <source>
        <strain evidence="2 3">1348a</strain>
    </source>
</reference>
<keyword evidence="3" id="KW-1185">Reference proteome</keyword>
<evidence type="ECO:0000256" key="1">
    <source>
        <dbReference type="SAM" id="Phobius"/>
    </source>
</evidence>